<dbReference type="PANTHER" id="PTHR15018">
    <property type="entry name" value="BCL-2-INTERACTING KILLER"/>
    <property type="match status" value="1"/>
</dbReference>
<dbReference type="RefSeq" id="XP_072862739.1">
    <property type="nucleotide sequence ID" value="XM_073006638.1"/>
</dbReference>
<dbReference type="eggNOG" id="ENOG502TF5K">
    <property type="taxonomic scope" value="Eukaryota"/>
</dbReference>
<dbReference type="Bgee" id="ENSCSAG00000005618">
    <property type="expression patterns" value="Expressed in adrenal cortex and 7 other cell types or tissues"/>
</dbReference>
<dbReference type="Pfam" id="PF12201">
    <property type="entry name" value="bcl-2I13"/>
    <property type="match status" value="1"/>
</dbReference>
<dbReference type="GO" id="GO:0031334">
    <property type="term" value="P:positive regulation of protein-containing complex assembly"/>
    <property type="evidence" value="ECO:0007669"/>
    <property type="project" value="Ensembl"/>
</dbReference>
<dbReference type="Ensembl" id="ENSCSAT00000003652.1">
    <property type="protein sequence ID" value="ENSCSAP00000001927.1"/>
    <property type="gene ID" value="ENSCSAG00000005618.1"/>
</dbReference>
<dbReference type="STRING" id="60711.ENSCSAP00000001927"/>
<organism evidence="2 3">
    <name type="scientific">Chlorocebus sabaeus</name>
    <name type="common">Green monkey</name>
    <name type="synonym">Simia sabaea</name>
    <dbReference type="NCBI Taxonomy" id="60711"/>
    <lineage>
        <taxon>Eukaryota</taxon>
        <taxon>Metazoa</taxon>
        <taxon>Chordata</taxon>
        <taxon>Craniata</taxon>
        <taxon>Vertebrata</taxon>
        <taxon>Euteleostomi</taxon>
        <taxon>Mammalia</taxon>
        <taxon>Eutheria</taxon>
        <taxon>Euarchontoglires</taxon>
        <taxon>Primates</taxon>
        <taxon>Haplorrhini</taxon>
        <taxon>Catarrhini</taxon>
        <taxon>Cercopithecidae</taxon>
        <taxon>Cercopithecinae</taxon>
        <taxon>Chlorocebus</taxon>
    </lineage>
</organism>
<dbReference type="jPOST" id="A0A0D9QZY8"/>
<dbReference type="GO" id="GO:0090200">
    <property type="term" value="P:positive regulation of release of cytochrome c from mitochondria"/>
    <property type="evidence" value="ECO:0007669"/>
    <property type="project" value="Ensembl"/>
</dbReference>
<reference evidence="2 3" key="1">
    <citation type="submission" date="2014-03" db="EMBL/GenBank/DDBJ databases">
        <authorList>
            <person name="Warren W."/>
            <person name="Wilson R.K."/>
        </authorList>
    </citation>
    <scope>NUCLEOTIDE SEQUENCE</scope>
</reference>
<dbReference type="PANTHER" id="PTHR15018:SF1">
    <property type="entry name" value="BCL-2-INTERACTING KILLER"/>
    <property type="match status" value="1"/>
</dbReference>
<dbReference type="GO" id="GO:0042981">
    <property type="term" value="P:regulation of apoptotic process"/>
    <property type="evidence" value="ECO:0007669"/>
    <property type="project" value="Ensembl"/>
</dbReference>
<dbReference type="OMA" id="ECMEGSD"/>
<dbReference type="EMBL" id="AQIB01149090">
    <property type="status" value="NOT_ANNOTATED_CDS"/>
    <property type="molecule type" value="Genomic_DNA"/>
</dbReference>
<dbReference type="Proteomes" id="UP000029965">
    <property type="component" value="Chromosome 19"/>
</dbReference>
<proteinExistence type="predicted"/>
<dbReference type="GO" id="GO:0008584">
    <property type="term" value="P:male gonad development"/>
    <property type="evidence" value="ECO:0007669"/>
    <property type="project" value="TreeGrafter"/>
</dbReference>
<dbReference type="GeneTree" id="ENSGT00530000064453"/>
<accession>A0A0D9QZY8</accession>
<name>A0A0D9QZY8_CHLSB</name>
<keyword evidence="1" id="KW-0472">Membrane</keyword>
<reference evidence="2" key="3">
    <citation type="submission" date="2025-09" db="UniProtKB">
        <authorList>
            <consortium name="Ensembl"/>
        </authorList>
    </citation>
    <scope>IDENTIFICATION</scope>
</reference>
<dbReference type="InterPro" id="IPR024579">
    <property type="entry name" value="Bcl2-int_killer"/>
</dbReference>
<dbReference type="GO" id="GO:0097136">
    <property type="term" value="C:Bcl-2 family protein complex"/>
    <property type="evidence" value="ECO:0007669"/>
    <property type="project" value="Ensembl"/>
</dbReference>
<feature type="transmembrane region" description="Helical" evidence="1">
    <location>
        <begin position="136"/>
        <end position="158"/>
    </location>
</feature>
<keyword evidence="3" id="KW-1185">Reference proteome</keyword>
<sequence length="159" mass="18000">MSGVRPISRHILMESLLYEQLLEPLTMEVLGVTDPEEDLDPMEDFDPLECMEDSDMLALRLACIGDEMDVSLRAPRLAQLSEVAMHSLGLAFIYDQTDDIRDVLRSFIDGFTTLRENIMRFWRSLNPGSWVSREQVLLALLLLALLLALLSGGLHLLLK</sequence>
<dbReference type="GeneID" id="103223435"/>
<evidence type="ECO:0000256" key="1">
    <source>
        <dbReference type="SAM" id="Phobius"/>
    </source>
</evidence>
<keyword evidence="1" id="KW-0812">Transmembrane</keyword>
<protein>
    <submittedName>
        <fullName evidence="2">BCL2 interacting killer</fullName>
    </submittedName>
</protein>
<keyword evidence="1" id="KW-1133">Transmembrane helix</keyword>
<evidence type="ECO:0000313" key="2">
    <source>
        <dbReference type="Ensembl" id="ENSCSAP00000001927.1"/>
    </source>
</evidence>
<gene>
    <name evidence="2" type="primary">BIK</name>
</gene>
<dbReference type="GO" id="GO:0008637">
    <property type="term" value="P:apoptotic mitochondrial changes"/>
    <property type="evidence" value="ECO:0007669"/>
    <property type="project" value="TreeGrafter"/>
</dbReference>
<reference evidence="2" key="2">
    <citation type="submission" date="2025-08" db="UniProtKB">
        <authorList>
            <consortium name="Ensembl"/>
        </authorList>
    </citation>
    <scope>IDENTIFICATION</scope>
</reference>
<evidence type="ECO:0000313" key="3">
    <source>
        <dbReference type="Proteomes" id="UP000029965"/>
    </source>
</evidence>
<dbReference type="AlphaFoldDB" id="A0A0D9QZY8"/>